<evidence type="ECO:0000313" key="2">
    <source>
        <dbReference type="Proteomes" id="UP000318590"/>
    </source>
</evidence>
<name>A0A547PNN0_9RHOB</name>
<comment type="caution">
    <text evidence="1">The sequence shown here is derived from an EMBL/GenBank/DDBJ whole genome shotgun (WGS) entry which is preliminary data.</text>
</comment>
<dbReference type="Gene3D" id="3.90.550.10">
    <property type="entry name" value="Spore Coat Polysaccharide Biosynthesis Protein SpsA, Chain A"/>
    <property type="match status" value="1"/>
</dbReference>
<organism evidence="1 2">
    <name type="scientific">Palleronia caenipelagi</name>
    <dbReference type="NCBI Taxonomy" id="2489174"/>
    <lineage>
        <taxon>Bacteria</taxon>
        <taxon>Pseudomonadati</taxon>
        <taxon>Pseudomonadota</taxon>
        <taxon>Alphaproteobacteria</taxon>
        <taxon>Rhodobacterales</taxon>
        <taxon>Roseobacteraceae</taxon>
        <taxon>Palleronia</taxon>
    </lineage>
</organism>
<reference evidence="1 2" key="1">
    <citation type="submission" date="2019-06" db="EMBL/GenBank/DDBJ databases">
        <title>Paenimaribius caenipelagi gen. nov., sp. nov., isolated from a tidal flat.</title>
        <authorList>
            <person name="Yoon J.-H."/>
        </authorList>
    </citation>
    <scope>NUCLEOTIDE SEQUENCE [LARGE SCALE GENOMIC DNA]</scope>
    <source>
        <strain evidence="1 2">JBTF-M29</strain>
    </source>
</reference>
<dbReference type="RefSeq" id="WP_142835710.1">
    <property type="nucleotide sequence ID" value="NZ_VFSV01000037.1"/>
</dbReference>
<accession>A0A547PNN0</accession>
<keyword evidence="2" id="KW-1185">Reference proteome</keyword>
<dbReference type="OrthoDB" id="8452122at2"/>
<dbReference type="Proteomes" id="UP000318590">
    <property type="component" value="Unassembled WGS sequence"/>
</dbReference>
<evidence type="ECO:0008006" key="3">
    <source>
        <dbReference type="Google" id="ProtNLM"/>
    </source>
</evidence>
<gene>
    <name evidence="1" type="ORF">FEV53_15535</name>
</gene>
<dbReference type="AlphaFoldDB" id="A0A547PNN0"/>
<dbReference type="EMBL" id="VFSV01000037">
    <property type="protein sequence ID" value="TRD15634.1"/>
    <property type="molecule type" value="Genomic_DNA"/>
</dbReference>
<dbReference type="InterPro" id="IPR029044">
    <property type="entry name" value="Nucleotide-diphossugar_trans"/>
</dbReference>
<evidence type="ECO:0000313" key="1">
    <source>
        <dbReference type="EMBL" id="TRD15634.1"/>
    </source>
</evidence>
<proteinExistence type="predicted"/>
<sequence>MDRNIALFAVAASPNEGFLGQIAALYTSIIAQPWERYRPVLRVCFGGQIPADLAQRWAGLLSKIEYVCISPERLTPDHLTQVIERFYVIPPLTKVAVFCDADVLVTGPLEDMFDRIGPEADIAGCLAHFPPPGRGKKSANFWQTHYRRFCASCFPDRDAPALEKSFAYSGPPFDAAPAYYNYGFVVMHPDASERIREDFVTAFTYARDVINSRYFSAQVGLTLSLTVNGLRAVDLGMSYNMPNDRMGQAHLEKGNPPHVIHYLREKAFKRSVLFATRQAVQEFVTTPRTHVDEVLRAHLETLIRDHELLELLPEAD</sequence>
<dbReference type="SUPFAM" id="SSF53448">
    <property type="entry name" value="Nucleotide-diphospho-sugar transferases"/>
    <property type="match status" value="1"/>
</dbReference>
<protein>
    <recommendedName>
        <fullName evidence="3">Glycosyltransferase family 8 protein</fullName>
    </recommendedName>
</protein>